<sequence>MNLTNDWSKIRKHFNQSFKTNLHVSIGSVDEENNPTVTPIGSLFLNDNQAGFYFEMFPTKLPKHARSNKNICVLGVNSSRWFWVKSLFKRRFDNYPAVKLYGQLGERRKATDKEIARLKRRMRSTKALKGHKYLWGHMDVVREVFFQKGESINLKEMTKGL</sequence>
<dbReference type="EMBL" id="FWYF01000002">
    <property type="protein sequence ID" value="SMD34876.1"/>
    <property type="molecule type" value="Genomic_DNA"/>
</dbReference>
<organism evidence="1 2">
    <name type="scientific">Reichenbachiella faecimaris</name>
    <dbReference type="NCBI Taxonomy" id="692418"/>
    <lineage>
        <taxon>Bacteria</taxon>
        <taxon>Pseudomonadati</taxon>
        <taxon>Bacteroidota</taxon>
        <taxon>Cytophagia</taxon>
        <taxon>Cytophagales</taxon>
        <taxon>Reichenbachiellaceae</taxon>
        <taxon>Reichenbachiella</taxon>
    </lineage>
</organism>
<name>A0A1W2GF38_REIFA</name>
<evidence type="ECO:0008006" key="3">
    <source>
        <dbReference type="Google" id="ProtNLM"/>
    </source>
</evidence>
<dbReference type="RefSeq" id="WP_084372888.1">
    <property type="nucleotide sequence ID" value="NZ_FWYF01000002.1"/>
</dbReference>
<keyword evidence="2" id="KW-1185">Reference proteome</keyword>
<gene>
    <name evidence="1" type="ORF">SAMN04488029_2227</name>
</gene>
<evidence type="ECO:0000313" key="2">
    <source>
        <dbReference type="Proteomes" id="UP000192472"/>
    </source>
</evidence>
<dbReference type="AlphaFoldDB" id="A0A1W2GF38"/>
<proteinExistence type="predicted"/>
<reference evidence="1 2" key="1">
    <citation type="submission" date="2017-04" db="EMBL/GenBank/DDBJ databases">
        <authorList>
            <person name="Afonso C.L."/>
            <person name="Miller P.J."/>
            <person name="Scott M.A."/>
            <person name="Spackman E."/>
            <person name="Goraichik I."/>
            <person name="Dimitrov K.M."/>
            <person name="Suarez D.L."/>
            <person name="Swayne D.E."/>
        </authorList>
    </citation>
    <scope>NUCLEOTIDE SEQUENCE [LARGE SCALE GENOMIC DNA]</scope>
    <source>
        <strain evidence="1 2">DSM 26133</strain>
    </source>
</reference>
<dbReference type="OrthoDB" id="1161330at2"/>
<dbReference type="STRING" id="692418.SAMN04488029_2227"/>
<protein>
    <recommendedName>
        <fullName evidence="3">Pyridoxamine 5'-phosphate oxidase</fullName>
    </recommendedName>
</protein>
<evidence type="ECO:0000313" key="1">
    <source>
        <dbReference type="EMBL" id="SMD34876.1"/>
    </source>
</evidence>
<dbReference type="Proteomes" id="UP000192472">
    <property type="component" value="Unassembled WGS sequence"/>
</dbReference>
<accession>A0A1W2GF38</accession>